<feature type="compositionally biased region" description="Gly residues" evidence="1">
    <location>
        <begin position="231"/>
        <end position="265"/>
    </location>
</feature>
<dbReference type="AlphaFoldDB" id="A0AA36NJG6"/>
<name>A0AA36NJG6_9DINO</name>
<feature type="region of interest" description="Disordered" evidence="1">
    <location>
        <begin position="201"/>
        <end position="361"/>
    </location>
</feature>
<comment type="caution">
    <text evidence="2">The sequence shown here is derived from an EMBL/GenBank/DDBJ whole genome shotgun (WGS) entry which is preliminary data.</text>
</comment>
<feature type="compositionally biased region" description="Low complexity" evidence="1">
    <location>
        <begin position="281"/>
        <end position="290"/>
    </location>
</feature>
<sequence length="361" mass="35722">MKVQRSLARLDLATARAKAAAFADCVPQTWQEPEAASPAAATLALALSRAAAAKAAERLLCRTEALGRQASISLRADMCEVASCAFRAAAALASAVDAGLQHGEVTMEAASKLEAQCKQVESKLKELMKKWPLEAPSQALTVLQEVESLAEGKDGDRRALHFQLQRLQAAFAFGVASCPKPEPPPAGAPAPFAAIQSCGSGPGAGAGGPRAGGGGGRRHGGADAAAEPQEEGGGAASGAGAGRRGARGARGGGGGGGSAGGGGGRASARPAGGVPSGGAVLGRAGAALEAHGLPAPRLRRHQPVGPRGAAANGQGHGGRPEPKHHRRGEGAAESVAGAEGERRAAAEVPQRPGGGWFSPDL</sequence>
<organism evidence="2 3">
    <name type="scientific">Effrenium voratum</name>
    <dbReference type="NCBI Taxonomy" id="2562239"/>
    <lineage>
        <taxon>Eukaryota</taxon>
        <taxon>Sar</taxon>
        <taxon>Alveolata</taxon>
        <taxon>Dinophyceae</taxon>
        <taxon>Suessiales</taxon>
        <taxon>Symbiodiniaceae</taxon>
        <taxon>Effrenium</taxon>
    </lineage>
</organism>
<proteinExistence type="predicted"/>
<evidence type="ECO:0000256" key="1">
    <source>
        <dbReference type="SAM" id="MobiDB-lite"/>
    </source>
</evidence>
<dbReference type="Proteomes" id="UP001178507">
    <property type="component" value="Unassembled WGS sequence"/>
</dbReference>
<feature type="compositionally biased region" description="Gly residues" evidence="1">
    <location>
        <begin position="352"/>
        <end position="361"/>
    </location>
</feature>
<evidence type="ECO:0000313" key="2">
    <source>
        <dbReference type="EMBL" id="CAJ1404708.1"/>
    </source>
</evidence>
<accession>A0AA36NJG6</accession>
<protein>
    <submittedName>
        <fullName evidence="2">Uncharacterized protein</fullName>
    </submittedName>
</protein>
<keyword evidence="3" id="KW-1185">Reference proteome</keyword>
<gene>
    <name evidence="2" type="ORF">EVOR1521_LOCUS27103</name>
</gene>
<evidence type="ECO:0000313" key="3">
    <source>
        <dbReference type="Proteomes" id="UP001178507"/>
    </source>
</evidence>
<dbReference type="EMBL" id="CAUJNA010003552">
    <property type="protein sequence ID" value="CAJ1404708.1"/>
    <property type="molecule type" value="Genomic_DNA"/>
</dbReference>
<reference evidence="2" key="1">
    <citation type="submission" date="2023-08" db="EMBL/GenBank/DDBJ databases">
        <authorList>
            <person name="Chen Y."/>
            <person name="Shah S."/>
            <person name="Dougan E. K."/>
            <person name="Thang M."/>
            <person name="Chan C."/>
        </authorList>
    </citation>
    <scope>NUCLEOTIDE SEQUENCE</scope>
</reference>
<feature type="compositionally biased region" description="Gly residues" evidence="1">
    <location>
        <begin position="201"/>
        <end position="215"/>
    </location>
</feature>